<reference evidence="6 7" key="1">
    <citation type="submission" date="2017-05" db="EMBL/GenBank/DDBJ databases">
        <title>Complete and WGS of Bordetella genogroups.</title>
        <authorList>
            <person name="Spilker T."/>
            <person name="LiPuma J."/>
        </authorList>
    </citation>
    <scope>NUCLEOTIDE SEQUENCE [LARGE SCALE GENOMIC DNA]</scope>
    <source>
        <strain evidence="6 7">AU19157</strain>
    </source>
</reference>
<evidence type="ECO:0000256" key="2">
    <source>
        <dbReference type="ARBA" id="ARBA00022723"/>
    </source>
</evidence>
<evidence type="ECO:0000256" key="1">
    <source>
        <dbReference type="ARBA" id="ARBA00022617"/>
    </source>
</evidence>
<gene>
    <name evidence="6" type="ORF">CAL12_07330</name>
</gene>
<dbReference type="STRING" id="1416806.CAL12_07330"/>
<dbReference type="PANTHER" id="PTHR35008">
    <property type="entry name" value="BLL4482 PROTEIN-RELATED"/>
    <property type="match status" value="1"/>
</dbReference>
<dbReference type="InterPro" id="IPR036909">
    <property type="entry name" value="Cyt_c-like_dom_sf"/>
</dbReference>
<organism evidence="6 7">
    <name type="scientific">Bordetella genomosp. 8</name>
    <dbReference type="NCBI Taxonomy" id="1416806"/>
    <lineage>
        <taxon>Bacteria</taxon>
        <taxon>Pseudomonadati</taxon>
        <taxon>Pseudomonadota</taxon>
        <taxon>Betaproteobacteria</taxon>
        <taxon>Burkholderiales</taxon>
        <taxon>Alcaligenaceae</taxon>
        <taxon>Bordetella</taxon>
    </lineage>
</organism>
<dbReference type="InterPro" id="IPR009056">
    <property type="entry name" value="Cyt_c-like_dom"/>
</dbReference>
<evidence type="ECO:0000256" key="3">
    <source>
        <dbReference type="ARBA" id="ARBA00023004"/>
    </source>
</evidence>
<dbReference type="PROSITE" id="PS51007">
    <property type="entry name" value="CYTC"/>
    <property type="match status" value="1"/>
</dbReference>
<dbReference type="KEGG" id="bgv:CAL12_07330"/>
<dbReference type="GO" id="GO:0009055">
    <property type="term" value="F:electron transfer activity"/>
    <property type="evidence" value="ECO:0007669"/>
    <property type="project" value="InterPro"/>
</dbReference>
<dbReference type="GO" id="GO:0046872">
    <property type="term" value="F:metal ion binding"/>
    <property type="evidence" value="ECO:0007669"/>
    <property type="project" value="UniProtKB-KW"/>
</dbReference>
<keyword evidence="3 4" id="KW-0408">Iron</keyword>
<dbReference type="OrthoDB" id="9811281at2"/>
<keyword evidence="1 4" id="KW-0349">Heme</keyword>
<sequence>MRGFDTAGGRPSPRLVPRGPLSVAIALAVTVCGGAVQAGPYGIGTPATPAQVQGWNIDVAPDGKNLPAGGGTLADGKSLYETRCAACHGVKGEGGLGDRLAGGVGTLADRKPVKTVGSFWPYATTLYDYIRRAMPLDAPQTLSNDEVYSVTAYVLALNGLWPDGAPANARTLLQVRMPNAGGFVADPRPDVR</sequence>
<evidence type="ECO:0000313" key="6">
    <source>
        <dbReference type="EMBL" id="ARP80669.1"/>
    </source>
</evidence>
<dbReference type="Gene3D" id="1.10.760.10">
    <property type="entry name" value="Cytochrome c-like domain"/>
    <property type="match status" value="1"/>
</dbReference>
<dbReference type="SUPFAM" id="SSF46626">
    <property type="entry name" value="Cytochrome c"/>
    <property type="match status" value="1"/>
</dbReference>
<dbReference type="InterPro" id="IPR051459">
    <property type="entry name" value="Cytochrome_c-type_DH"/>
</dbReference>
<evidence type="ECO:0000256" key="4">
    <source>
        <dbReference type="PROSITE-ProRule" id="PRU00433"/>
    </source>
</evidence>
<evidence type="ECO:0000313" key="7">
    <source>
        <dbReference type="Proteomes" id="UP000194151"/>
    </source>
</evidence>
<feature type="domain" description="Cytochrome c" evidence="5">
    <location>
        <begin position="71"/>
        <end position="158"/>
    </location>
</feature>
<dbReference type="Proteomes" id="UP000194151">
    <property type="component" value="Chromosome"/>
</dbReference>
<dbReference type="EMBL" id="CP021108">
    <property type="protein sequence ID" value="ARP80669.1"/>
    <property type="molecule type" value="Genomic_DNA"/>
</dbReference>
<proteinExistence type="predicted"/>
<evidence type="ECO:0000259" key="5">
    <source>
        <dbReference type="PROSITE" id="PS51007"/>
    </source>
</evidence>
<name>A0A1W6YI55_9BORD</name>
<dbReference type="PANTHER" id="PTHR35008:SF8">
    <property type="entry name" value="ALCOHOL DEHYDROGENASE CYTOCHROME C SUBUNIT"/>
    <property type="match status" value="1"/>
</dbReference>
<keyword evidence="2 4" id="KW-0479">Metal-binding</keyword>
<accession>A0A1W6YI55</accession>
<dbReference type="AlphaFoldDB" id="A0A1W6YI55"/>
<dbReference type="Pfam" id="PF00034">
    <property type="entry name" value="Cytochrom_C"/>
    <property type="match status" value="1"/>
</dbReference>
<dbReference type="RefSeq" id="WP_086063892.1">
    <property type="nucleotide sequence ID" value="NZ_CP021108.1"/>
</dbReference>
<dbReference type="GO" id="GO:0020037">
    <property type="term" value="F:heme binding"/>
    <property type="evidence" value="ECO:0007669"/>
    <property type="project" value="InterPro"/>
</dbReference>
<keyword evidence="7" id="KW-1185">Reference proteome</keyword>
<protein>
    <submittedName>
        <fullName evidence="6">Cytochrome C</fullName>
    </submittedName>
</protein>